<dbReference type="Pfam" id="PF13927">
    <property type="entry name" value="Ig_3"/>
    <property type="match status" value="1"/>
</dbReference>
<evidence type="ECO:0000313" key="2">
    <source>
        <dbReference type="EMBL" id="KAK7084798.1"/>
    </source>
</evidence>
<dbReference type="SUPFAM" id="SSF48726">
    <property type="entry name" value="Immunoglobulin"/>
    <property type="match status" value="1"/>
</dbReference>
<dbReference type="InterPro" id="IPR036179">
    <property type="entry name" value="Ig-like_dom_sf"/>
</dbReference>
<dbReference type="EMBL" id="JAXCGZ010001977">
    <property type="protein sequence ID" value="KAK7084798.1"/>
    <property type="molecule type" value="Genomic_DNA"/>
</dbReference>
<reference evidence="2 3" key="1">
    <citation type="submission" date="2023-11" db="EMBL/GenBank/DDBJ databases">
        <title>Halocaridina rubra genome assembly.</title>
        <authorList>
            <person name="Smith C."/>
        </authorList>
    </citation>
    <scope>NUCLEOTIDE SEQUENCE [LARGE SCALE GENOMIC DNA]</scope>
    <source>
        <strain evidence="2">EP-1</strain>
        <tissue evidence="2">Whole</tissue>
    </source>
</reference>
<proteinExistence type="predicted"/>
<feature type="domain" description="Ig-like" evidence="1">
    <location>
        <begin position="2"/>
        <end position="54"/>
    </location>
</feature>
<evidence type="ECO:0000259" key="1">
    <source>
        <dbReference type="PROSITE" id="PS50835"/>
    </source>
</evidence>
<feature type="non-terminal residue" evidence="2">
    <location>
        <position position="1"/>
    </location>
</feature>
<dbReference type="Proteomes" id="UP001381693">
    <property type="component" value="Unassembled WGS sequence"/>
</dbReference>
<sequence length="54" mass="6044">PPNILDEESSPSSIVVREKEEVTLICHGEGFPVPNITWKREDGRPIENSDGRRG</sequence>
<name>A0AAN8XNF3_HALRR</name>
<comment type="caution">
    <text evidence="2">The sequence shown here is derived from an EMBL/GenBank/DDBJ whole genome shotgun (WGS) entry which is preliminary data.</text>
</comment>
<dbReference type="InterPro" id="IPR007110">
    <property type="entry name" value="Ig-like_dom"/>
</dbReference>
<dbReference type="AlphaFoldDB" id="A0AAN8XNF3"/>
<accession>A0AAN8XNF3</accession>
<dbReference type="PROSITE" id="PS50835">
    <property type="entry name" value="IG_LIKE"/>
    <property type="match status" value="1"/>
</dbReference>
<feature type="non-terminal residue" evidence="2">
    <location>
        <position position="54"/>
    </location>
</feature>
<dbReference type="Gene3D" id="2.60.40.10">
    <property type="entry name" value="Immunoglobulins"/>
    <property type="match status" value="1"/>
</dbReference>
<dbReference type="InterPro" id="IPR013783">
    <property type="entry name" value="Ig-like_fold"/>
</dbReference>
<organism evidence="2 3">
    <name type="scientific">Halocaridina rubra</name>
    <name type="common">Hawaiian red shrimp</name>
    <dbReference type="NCBI Taxonomy" id="373956"/>
    <lineage>
        <taxon>Eukaryota</taxon>
        <taxon>Metazoa</taxon>
        <taxon>Ecdysozoa</taxon>
        <taxon>Arthropoda</taxon>
        <taxon>Crustacea</taxon>
        <taxon>Multicrustacea</taxon>
        <taxon>Malacostraca</taxon>
        <taxon>Eumalacostraca</taxon>
        <taxon>Eucarida</taxon>
        <taxon>Decapoda</taxon>
        <taxon>Pleocyemata</taxon>
        <taxon>Caridea</taxon>
        <taxon>Atyoidea</taxon>
        <taxon>Atyidae</taxon>
        <taxon>Halocaridina</taxon>
    </lineage>
</organism>
<evidence type="ECO:0000313" key="3">
    <source>
        <dbReference type="Proteomes" id="UP001381693"/>
    </source>
</evidence>
<keyword evidence="3" id="KW-1185">Reference proteome</keyword>
<gene>
    <name evidence="2" type="ORF">SK128_004135</name>
</gene>
<protein>
    <recommendedName>
        <fullName evidence="1">Ig-like domain-containing protein</fullName>
    </recommendedName>
</protein>